<feature type="transmembrane region" description="Helical" evidence="7">
    <location>
        <begin position="248"/>
        <end position="268"/>
    </location>
</feature>
<accession>A0ABT1P3M1</accession>
<feature type="transmembrane region" description="Helical" evidence="7">
    <location>
        <begin position="314"/>
        <end position="334"/>
    </location>
</feature>
<feature type="transmembrane region" description="Helical" evidence="7">
    <location>
        <begin position="726"/>
        <end position="751"/>
    </location>
</feature>
<dbReference type="InterPro" id="IPR004869">
    <property type="entry name" value="MMPL_dom"/>
</dbReference>
<dbReference type="PANTHER" id="PTHR33406:SF6">
    <property type="entry name" value="MEMBRANE PROTEIN YDGH-RELATED"/>
    <property type="match status" value="1"/>
</dbReference>
<evidence type="ECO:0000256" key="4">
    <source>
        <dbReference type="ARBA" id="ARBA00022692"/>
    </source>
</evidence>
<feature type="transmembrane region" description="Helical" evidence="7">
    <location>
        <begin position="597"/>
        <end position="617"/>
    </location>
</feature>
<keyword evidence="3" id="KW-1003">Cell membrane</keyword>
<feature type="transmembrane region" description="Helical" evidence="7">
    <location>
        <begin position="700"/>
        <end position="720"/>
    </location>
</feature>
<dbReference type="Pfam" id="PF03176">
    <property type="entry name" value="MMPL"/>
    <property type="match status" value="2"/>
</dbReference>
<protein>
    <submittedName>
        <fullName evidence="9">MMPL family transporter</fullName>
    </submittedName>
</protein>
<dbReference type="EMBL" id="JACASI010000037">
    <property type="protein sequence ID" value="MCQ3830709.1"/>
    <property type="molecule type" value="Genomic_DNA"/>
</dbReference>
<evidence type="ECO:0000313" key="9">
    <source>
        <dbReference type="EMBL" id="MCQ3830709.1"/>
    </source>
</evidence>
<evidence type="ECO:0000256" key="2">
    <source>
        <dbReference type="ARBA" id="ARBA00010157"/>
    </source>
</evidence>
<proteinExistence type="inferred from homology"/>
<keyword evidence="5 7" id="KW-1133">Transmembrane helix</keyword>
<comment type="similarity">
    <text evidence="2">Belongs to the resistance-nodulation-cell division (RND) (TC 2.A.6) family. MmpL subfamily.</text>
</comment>
<comment type="subcellular location">
    <subcellularLocation>
        <location evidence="1">Cell membrane</location>
        <topology evidence="1">Multi-pass membrane protein</topology>
    </subcellularLocation>
</comment>
<dbReference type="InterPro" id="IPR000731">
    <property type="entry name" value="SSD"/>
</dbReference>
<feature type="transmembrane region" description="Helical" evidence="7">
    <location>
        <begin position="652"/>
        <end position="674"/>
    </location>
</feature>
<dbReference type="RefSeq" id="WP_255875624.1">
    <property type="nucleotide sequence ID" value="NZ_JACASI010000037.1"/>
</dbReference>
<gene>
    <name evidence="9" type="ORF">HXX02_14815</name>
</gene>
<keyword evidence="10" id="KW-1185">Reference proteome</keyword>
<dbReference type="Gene3D" id="1.20.1640.10">
    <property type="entry name" value="Multidrug efflux transporter AcrB transmembrane domain"/>
    <property type="match status" value="2"/>
</dbReference>
<feature type="transmembrane region" description="Helical" evidence="7">
    <location>
        <begin position="389"/>
        <end position="413"/>
    </location>
</feature>
<evidence type="ECO:0000256" key="5">
    <source>
        <dbReference type="ARBA" id="ARBA00022989"/>
    </source>
</evidence>
<feature type="transmembrane region" description="Helical" evidence="7">
    <location>
        <begin position="219"/>
        <end position="236"/>
    </location>
</feature>
<evidence type="ECO:0000256" key="6">
    <source>
        <dbReference type="ARBA" id="ARBA00023136"/>
    </source>
</evidence>
<dbReference type="SUPFAM" id="SSF82866">
    <property type="entry name" value="Multidrug efflux transporter AcrB transmembrane domain"/>
    <property type="match status" value="2"/>
</dbReference>
<evidence type="ECO:0000256" key="1">
    <source>
        <dbReference type="ARBA" id="ARBA00004651"/>
    </source>
</evidence>
<feature type="transmembrane region" description="Helical" evidence="7">
    <location>
        <begin position="274"/>
        <end position="293"/>
    </location>
</feature>
<dbReference type="InterPro" id="IPR050545">
    <property type="entry name" value="Mycobact_MmpL"/>
</dbReference>
<feature type="transmembrane region" description="Helical" evidence="7">
    <location>
        <begin position="629"/>
        <end position="646"/>
    </location>
</feature>
<dbReference type="PANTHER" id="PTHR33406">
    <property type="entry name" value="MEMBRANE PROTEIN MJ1562-RELATED"/>
    <property type="match status" value="1"/>
</dbReference>
<sequence length="771" mass="84274">MDSAIKKYRYMLLAVLALIAIGLTAGIPNLSFNTDYHAFYDDGNPELRAFDTIQDRFVKSDTVMIMVSPEDGQVFTPSTISAIHALTERSWQIPYSTRVDSITNFQFSEAEGDDLTVRDLVPSDQPLSSRFLKEANQDALAQAELVGRLLSSDSAHTALYITISFPDERKPGQPKEVMEAVRTMISSIESDHSDLAFHVSGVVPMDYAFAEVSMRDGETLITGALLLMLVILYALFRSVAAVLATTSIILGAVLMALGTAGWIGIQLTPPSASAPLMILTIAIADCIHFISSYQYKLQTTRIKWKAIRYAYSNNWMPILLTSVTSAIGFLGMNFSDSPPFRDLGNITALGIVFAGVLSLTVLPALLWFLPPVTGQGITLRSADRLLNRLAATVTAKPLVIAAVGLCVVVTLIAQLPKNRIDDTFLHYFDNSIQFRADSDEIERRLTGLYFIDYAIDSGSENGVYDPGYLKKVEDFVDWLNVQPEVTHVSSLVSTVKRLNKNLHGDDPLHARLPDTEQEIAQYIFLYEMSLPYGLDLKNQMSLDKSSLRVSATLSTIPTQQVLAFEKRAKTWWEQHDGISVLAGSPTLMFAHISLRNIQSMLTGTALALIGISMLMLLMMRSLKYGMISLLPNLAPALMAFGLWGLAVGEVGLAVSVVAAMSLGIVVDDTIHFLYRCLRHQRAGTDINQAVSLSIRHVGRAIVSTSLILAGGFGILALSHFKVNSEMGLLTAVCILIALVLDLVLLPALLVLTFRKKHDASTVPAAAQPQSA</sequence>
<comment type="caution">
    <text evidence="9">The sequence shown here is derived from an EMBL/GenBank/DDBJ whole genome shotgun (WGS) entry which is preliminary data.</text>
</comment>
<name>A0ABT1P3M1_9GAMM</name>
<keyword evidence="4 7" id="KW-0812">Transmembrane</keyword>
<dbReference type="PROSITE" id="PS50156">
    <property type="entry name" value="SSD"/>
    <property type="match status" value="2"/>
</dbReference>
<feature type="domain" description="SSD" evidence="8">
    <location>
        <begin position="243"/>
        <end position="368"/>
    </location>
</feature>
<feature type="transmembrane region" description="Helical" evidence="7">
    <location>
        <begin position="346"/>
        <end position="369"/>
    </location>
</feature>
<reference evidence="9" key="1">
    <citation type="thesis" date="2020" institute="Technische Universitat Dresden" country="Dresden, Germany">
        <title>The Agarolytic System of Microbulbifer elongatus PORT2, Isolated from Batu Karas, Pangandaran West Java Indonesia.</title>
        <authorList>
            <person name="Anggraeni S.R."/>
        </authorList>
    </citation>
    <scope>NUCLEOTIDE SEQUENCE</scope>
    <source>
        <strain evidence="9">PORT2</strain>
    </source>
</reference>
<evidence type="ECO:0000313" key="10">
    <source>
        <dbReference type="Proteomes" id="UP001205566"/>
    </source>
</evidence>
<organism evidence="9 10">
    <name type="scientific">Microbulbifer elongatus</name>
    <dbReference type="NCBI Taxonomy" id="86173"/>
    <lineage>
        <taxon>Bacteria</taxon>
        <taxon>Pseudomonadati</taxon>
        <taxon>Pseudomonadota</taxon>
        <taxon>Gammaproteobacteria</taxon>
        <taxon>Cellvibrionales</taxon>
        <taxon>Microbulbiferaceae</taxon>
        <taxon>Microbulbifer</taxon>
    </lineage>
</organism>
<evidence type="ECO:0000259" key="8">
    <source>
        <dbReference type="PROSITE" id="PS50156"/>
    </source>
</evidence>
<dbReference type="Proteomes" id="UP001205566">
    <property type="component" value="Unassembled WGS sequence"/>
</dbReference>
<feature type="domain" description="SSD" evidence="8">
    <location>
        <begin position="625"/>
        <end position="751"/>
    </location>
</feature>
<evidence type="ECO:0000256" key="3">
    <source>
        <dbReference type="ARBA" id="ARBA00022475"/>
    </source>
</evidence>
<evidence type="ECO:0000256" key="7">
    <source>
        <dbReference type="SAM" id="Phobius"/>
    </source>
</evidence>
<keyword evidence="6 7" id="KW-0472">Membrane</keyword>